<dbReference type="Pfam" id="PF04892">
    <property type="entry name" value="VanZ"/>
    <property type="match status" value="1"/>
</dbReference>
<evidence type="ECO:0000313" key="3">
    <source>
        <dbReference type="Proteomes" id="UP000198635"/>
    </source>
</evidence>
<dbReference type="OrthoDB" id="8564037at2"/>
<accession>A0A1I3UUV9</accession>
<dbReference type="NCBIfam" id="NF037970">
    <property type="entry name" value="vanZ_1"/>
    <property type="match status" value="1"/>
</dbReference>
<feature type="domain" description="VanZ-like" evidence="1">
    <location>
        <begin position="13"/>
        <end position="84"/>
    </location>
</feature>
<name>A0A1I3UUV9_9BACT</name>
<evidence type="ECO:0000259" key="1">
    <source>
        <dbReference type="Pfam" id="PF04892"/>
    </source>
</evidence>
<dbReference type="InterPro" id="IPR006976">
    <property type="entry name" value="VanZ-like"/>
</dbReference>
<reference evidence="3" key="1">
    <citation type="submission" date="2016-10" db="EMBL/GenBank/DDBJ databases">
        <authorList>
            <person name="Varghese N."/>
            <person name="Submissions S."/>
        </authorList>
    </citation>
    <scope>NUCLEOTIDE SEQUENCE [LARGE SCALE GENOMIC DNA]</scope>
    <source>
        <strain evidence="3">DSM 5918</strain>
    </source>
</reference>
<proteinExistence type="predicted"/>
<dbReference type="PANTHER" id="PTHR28008:SF1">
    <property type="entry name" value="DOMAIN PROTEIN, PUTATIVE (AFU_ORTHOLOGUE AFUA_3G10980)-RELATED"/>
    <property type="match status" value="1"/>
</dbReference>
<dbReference type="STRING" id="52560.SAMN04488082_108132"/>
<dbReference type="Proteomes" id="UP000198635">
    <property type="component" value="Unassembled WGS sequence"/>
</dbReference>
<dbReference type="AlphaFoldDB" id="A0A1I3UUV9"/>
<dbReference type="PANTHER" id="PTHR28008">
    <property type="entry name" value="DOMAIN PROTEIN, PUTATIVE (AFU_ORTHOLOGUE AFUA_3G10980)-RELATED"/>
    <property type="match status" value="1"/>
</dbReference>
<organism evidence="2 3">
    <name type="scientific">Desulfomicrobium apsheronum</name>
    <dbReference type="NCBI Taxonomy" id="52560"/>
    <lineage>
        <taxon>Bacteria</taxon>
        <taxon>Pseudomonadati</taxon>
        <taxon>Thermodesulfobacteriota</taxon>
        <taxon>Desulfovibrionia</taxon>
        <taxon>Desulfovibrionales</taxon>
        <taxon>Desulfomicrobiaceae</taxon>
        <taxon>Desulfomicrobium</taxon>
    </lineage>
</organism>
<protein>
    <submittedName>
        <fullName evidence="2">VanZ like family protein</fullName>
    </submittedName>
</protein>
<sequence length="103" mass="11369">MIGLTHCQCFEHLDKVVHVLASFFLTLLLRWALDLEPVAVAAVAVCVGGLDEMLQMFQPERNADPLDFLANVLGAFLACLMLRLCLHNKALLGENVTDSDFLV</sequence>
<dbReference type="EMBL" id="FORX01000008">
    <property type="protein sequence ID" value="SFJ86682.1"/>
    <property type="molecule type" value="Genomic_DNA"/>
</dbReference>
<dbReference type="RefSeq" id="WP_092374807.1">
    <property type="nucleotide sequence ID" value="NZ_FORX01000008.1"/>
</dbReference>
<evidence type="ECO:0000313" key="2">
    <source>
        <dbReference type="EMBL" id="SFJ86682.1"/>
    </source>
</evidence>
<gene>
    <name evidence="2" type="ORF">SAMN04488082_108132</name>
</gene>
<keyword evidence="3" id="KW-1185">Reference proteome</keyword>